<evidence type="ECO:0000256" key="1">
    <source>
        <dbReference type="SAM" id="MobiDB-lite"/>
    </source>
</evidence>
<feature type="compositionally biased region" description="Basic and acidic residues" evidence="1">
    <location>
        <begin position="37"/>
        <end position="49"/>
    </location>
</feature>
<gene>
    <name evidence="2" type="ORF">WN51_09011</name>
</gene>
<protein>
    <submittedName>
        <fullName evidence="2">Uncharacterized protein</fullName>
    </submittedName>
</protein>
<proteinExistence type="predicted"/>
<dbReference type="Proteomes" id="UP000053105">
    <property type="component" value="Unassembled WGS sequence"/>
</dbReference>
<feature type="region of interest" description="Disordered" evidence="1">
    <location>
        <begin position="37"/>
        <end position="77"/>
    </location>
</feature>
<keyword evidence="3" id="KW-1185">Reference proteome</keyword>
<dbReference type="AlphaFoldDB" id="A0A0M9A9R2"/>
<dbReference type="EMBL" id="KQ435708">
    <property type="protein sequence ID" value="KOX80107.1"/>
    <property type="molecule type" value="Genomic_DNA"/>
</dbReference>
<dbReference type="OrthoDB" id="7614160at2759"/>
<organism evidence="2 3">
    <name type="scientific">Melipona quadrifasciata</name>
    <dbReference type="NCBI Taxonomy" id="166423"/>
    <lineage>
        <taxon>Eukaryota</taxon>
        <taxon>Metazoa</taxon>
        <taxon>Ecdysozoa</taxon>
        <taxon>Arthropoda</taxon>
        <taxon>Hexapoda</taxon>
        <taxon>Insecta</taxon>
        <taxon>Pterygota</taxon>
        <taxon>Neoptera</taxon>
        <taxon>Endopterygota</taxon>
        <taxon>Hymenoptera</taxon>
        <taxon>Apocrita</taxon>
        <taxon>Aculeata</taxon>
        <taxon>Apoidea</taxon>
        <taxon>Anthophila</taxon>
        <taxon>Apidae</taxon>
        <taxon>Melipona</taxon>
    </lineage>
</organism>
<evidence type="ECO:0000313" key="3">
    <source>
        <dbReference type="Proteomes" id="UP000053105"/>
    </source>
</evidence>
<accession>A0A0M9A9R2</accession>
<reference evidence="2 3" key="1">
    <citation type="submission" date="2015-07" db="EMBL/GenBank/DDBJ databases">
        <title>The genome of Melipona quadrifasciata.</title>
        <authorList>
            <person name="Pan H."/>
            <person name="Kapheim K."/>
        </authorList>
    </citation>
    <scope>NUCLEOTIDE SEQUENCE [LARGE SCALE GENOMIC DNA]</scope>
    <source>
        <strain evidence="2">0111107301</strain>
        <tissue evidence="2">Whole body</tissue>
    </source>
</reference>
<feature type="compositionally biased region" description="Polar residues" evidence="1">
    <location>
        <begin position="50"/>
        <end position="64"/>
    </location>
</feature>
<sequence length="330" mass="38176">MNEKYANIYGEHVEFISNMLFNSFGLILEIPEPRKEETIDSNTKTENKRALSTASEGSNKNSGLNPIKRPNLPDTSKKCYQLSKGDPTTRPIIKKKVQHVAKDLVVDATLSPTLKKKNHPAISQMLRYRKFDNINKAFTAAIAEEKILRLTYKENFVRYRNCGRTNHTTTNCYKNNYCNPLTHRYNNFRSVHFNQAPSNFLSQPCQDSQFRYCKHCGQSLEECRKRQYNNAHRSNQQVGPLNTNRVRQPEYRTTNQEQNNNTRTVNFYQSNFPIASQLPNSPISIKQSIEEFCKIEATVQQPQNVTMIATNKMNKASKTLVKSKQIFIHQ</sequence>
<evidence type="ECO:0000313" key="2">
    <source>
        <dbReference type="EMBL" id="KOX80107.1"/>
    </source>
</evidence>
<name>A0A0M9A9R2_9HYME</name>